<feature type="domain" description="SLH" evidence="1">
    <location>
        <begin position="1432"/>
        <end position="1495"/>
    </location>
</feature>
<dbReference type="PANTHER" id="PTHR43308">
    <property type="entry name" value="OUTER MEMBRANE PROTEIN ALPHA-RELATED"/>
    <property type="match status" value="1"/>
</dbReference>
<name>A0A644WU19_9ZZZZ</name>
<sequence length="1621" mass="171573">MEKMLKKFVALIMALVLTVSLIPAVTFPSKALDFSSTQTLSGTVNETVNITGSNDENSPVVITVDGDVTLNYNIHIKSGYVKIVGGASGGTLLRGSTMTGNRVTPSDILSSLIIVEDGTLTLENVTLDGNKSNVTANSPLVTLSALGDSAKHPKLVLNSGAILQNNYNYNSNTDSIASFDNAKSGTTWLIAAGIGVLANYSTITINSGSVIRWNTSIGYGGAIGELYSGVTHIINMTGGEIYGNLSGARRSGATSAVQISSDGSLLSTFNMTGGKIYGNQGTCLSSTTTKTGAGIANDARANAVLNFSGSAEVTGNYWVNGIPDSEKGISSGYYDGSSYSGAAACNVFANATSYPKIASSFAGELGISYLTGAGVQFAVLNGSDAPALTTLTNDDRTGYCLMLQNSTELRWFVPVTGISAVPTAATTGVDLALFGTVVPAEATNQTITWSVDESNELSGASISGGKLVTTVSGTAKVLATITNGSSVSTDYTQVFSITVSPTPSVSLGEAALSDGKYYYGNAVVTGSGIRTIFIGFSDNVTSGDAITLPTAAGFEVSGTSNVYTKRVNLDEGTSTDAVRDYLRGVRFSIASARQAVSITVTTDSITTDTFYNKGTEHYYQFITYASGTTGTWTGAYTAAKIKSYMGRTGYLATVTSLDEDQFLYELSGGKTGWLGGTTLTPVSQNGNYYDSFNPGSNVDHWYWACGPEIGDTFYSAQTYSADAETASSSYYYNWGRGDEPNGGGDEQCLTTLLISPSNDGYSGITKGYQNTEFSWNNIAYNREYNADGRYFAKGYFVEYGDKGENDGWGDSGSGSDTFATASGELVDLTEVALTTVARTSVSAYTCDIDLPGSAKMVTISVDSGYFTVPSVGGGVLTFLGGTNGSSYLSAFDTTKQYDSIVFSFTDLSAAEDLLDDIIYTPGSTTAQTITATSSAVSSTGSDLYFEGHFYRFVSGAINWPGAVIAAGGTADPYFGGRGYIATATSQAENSILLRLTSSDFANDGYFDAYMGGLWQRNTGTAAAPNITRDNDDPKVTYEDIIAANTSHTMTSLLPDYSDKFNDFVDGNTSTYIKEKLKYYWIDGPEAGDEIEYNLAGGFSPWHSGEPNSGDFVYIGWQGAYWDDQSADVSAGDSVYATVNGYIVEFSGYGPGGSTAGIIKSDEKTVKAAYAITYNLDGGTNPGDAPAWYVCGTETALPTPAKADFIFGGWYTGSGLTGAAMTTIGATDTGAKEYWAKWTAVTSSDGDSPSRTITVTETSSDLFADNEGAVLAEANMNNAFSSSVEVKVTDTAQEGASFGFGIGTDVYPFDISLYIKGTNTKTEPASGYAVTISLPIPENLLNVREKLFVAHKSDDGIVTNLTSSLKQIDGIWYLVFKATEFSPYALVVSNLASYDAAAGLPYYLDDSGRKVFIGFAADGKYLAADDVTVLFAPNPKNFMDISTHWGKAYINFVTEREIFVGTGTDVFSPDMGMTRAMFATVIGRLYERSYSEISISDAHTFTDCNYDDYYGKYVDWAAKNGIIQGVGGGLFQPDRQVSRQEMAAMLYRFAEFIKLSTSTSTDATLKYSDVSSIASWAEDAALYCQETGIITGRSGESFAPTETATRAEVAAIIQRFVELTVN</sequence>
<evidence type="ECO:0000313" key="2">
    <source>
        <dbReference type="EMBL" id="MPM07425.1"/>
    </source>
</evidence>
<organism evidence="2">
    <name type="scientific">bioreactor metagenome</name>
    <dbReference type="NCBI Taxonomy" id="1076179"/>
    <lineage>
        <taxon>unclassified sequences</taxon>
        <taxon>metagenomes</taxon>
        <taxon>ecological metagenomes</taxon>
    </lineage>
</organism>
<dbReference type="InterPro" id="IPR016186">
    <property type="entry name" value="C-type_lectin-like/link_sf"/>
</dbReference>
<dbReference type="Gene3D" id="3.10.100.10">
    <property type="entry name" value="Mannose-Binding Protein A, subunit A"/>
    <property type="match status" value="2"/>
</dbReference>
<dbReference type="EMBL" id="VSSQ01001334">
    <property type="protein sequence ID" value="MPM07425.1"/>
    <property type="molecule type" value="Genomic_DNA"/>
</dbReference>
<proteinExistence type="predicted"/>
<dbReference type="InterPro" id="IPR051465">
    <property type="entry name" value="Cell_Envelope_Struct_Comp"/>
</dbReference>
<protein>
    <recommendedName>
        <fullName evidence="1">SLH domain-containing protein</fullName>
    </recommendedName>
</protein>
<dbReference type="PROSITE" id="PS51272">
    <property type="entry name" value="SLH"/>
    <property type="match status" value="3"/>
</dbReference>
<accession>A0A644WU19</accession>
<gene>
    <name evidence="2" type="ORF">SDC9_53731</name>
</gene>
<dbReference type="Gene3D" id="2.60.40.4270">
    <property type="entry name" value="Listeria-Bacteroides repeat domain"/>
    <property type="match status" value="1"/>
</dbReference>
<reference evidence="2" key="1">
    <citation type="submission" date="2019-08" db="EMBL/GenBank/DDBJ databases">
        <authorList>
            <person name="Kucharzyk K."/>
            <person name="Murdoch R.W."/>
            <person name="Higgins S."/>
            <person name="Loffler F."/>
        </authorList>
    </citation>
    <scope>NUCLEOTIDE SEQUENCE</scope>
</reference>
<feature type="domain" description="SLH" evidence="1">
    <location>
        <begin position="1496"/>
        <end position="1559"/>
    </location>
</feature>
<dbReference type="InterPro" id="IPR001119">
    <property type="entry name" value="SLH_dom"/>
</dbReference>
<dbReference type="InterPro" id="IPR042229">
    <property type="entry name" value="Listeria/Bacterioides_rpt_sf"/>
</dbReference>
<dbReference type="Pfam" id="PF00395">
    <property type="entry name" value="SLH"/>
    <property type="match status" value="3"/>
</dbReference>
<evidence type="ECO:0000259" key="1">
    <source>
        <dbReference type="PROSITE" id="PS51272"/>
    </source>
</evidence>
<dbReference type="PANTHER" id="PTHR43308:SF5">
    <property type="entry name" value="S-LAYER PROTEIN _ PEPTIDOGLYCAN ENDO-BETA-N-ACETYLGLUCOSAMINIDASE"/>
    <property type="match status" value="1"/>
</dbReference>
<comment type="caution">
    <text evidence="2">The sequence shown here is derived from an EMBL/GenBank/DDBJ whole genome shotgun (WGS) entry which is preliminary data.</text>
</comment>
<feature type="domain" description="SLH" evidence="1">
    <location>
        <begin position="1563"/>
        <end position="1621"/>
    </location>
</feature>
<dbReference type="GO" id="GO:0030313">
    <property type="term" value="C:cell envelope"/>
    <property type="evidence" value="ECO:0007669"/>
    <property type="project" value="UniProtKB-SubCell"/>
</dbReference>